<dbReference type="Gene3D" id="3.40.50.1820">
    <property type="entry name" value="alpha/beta hydrolase"/>
    <property type="match status" value="1"/>
</dbReference>
<evidence type="ECO:0000313" key="11">
    <source>
        <dbReference type="Proteomes" id="UP000053240"/>
    </source>
</evidence>
<dbReference type="InterPro" id="IPR019363">
    <property type="entry name" value="LDAH"/>
</dbReference>
<evidence type="ECO:0000313" key="10">
    <source>
        <dbReference type="EMBL" id="KPJ16453.1"/>
    </source>
</evidence>
<comment type="catalytic activity">
    <reaction evidence="8">
        <text>a cholesterol ester + H2O = cholesterol + a fatty acid + H(+)</text>
        <dbReference type="Rhea" id="RHEA:36403"/>
        <dbReference type="ChEBI" id="CHEBI:15377"/>
        <dbReference type="ChEBI" id="CHEBI:15378"/>
        <dbReference type="ChEBI" id="CHEBI:16113"/>
        <dbReference type="ChEBI" id="CHEBI:17002"/>
        <dbReference type="ChEBI" id="CHEBI:28868"/>
        <dbReference type="EC" id="3.1.1.13"/>
    </reaction>
    <physiologicalReaction direction="left-to-right" evidence="8">
        <dbReference type="Rhea" id="RHEA:36404"/>
    </physiologicalReaction>
</comment>
<dbReference type="Pfam" id="PF10230">
    <property type="entry name" value="LIDHydrolase"/>
    <property type="match status" value="1"/>
</dbReference>
<dbReference type="GO" id="GO:0005811">
    <property type="term" value="C:lipid droplet"/>
    <property type="evidence" value="ECO:0007669"/>
    <property type="project" value="UniProtKB-SubCell"/>
</dbReference>
<gene>
    <name evidence="10" type="ORF">RR48_05532</name>
</gene>
<keyword evidence="9" id="KW-0812">Transmembrane</keyword>
<name>A0A0N1IHB2_PAPMA</name>
<keyword evidence="5" id="KW-0378">Hydrolase</keyword>
<dbReference type="GO" id="GO:0004771">
    <property type="term" value="F:sterol ester esterase activity"/>
    <property type="evidence" value="ECO:0007669"/>
    <property type="project" value="UniProtKB-EC"/>
</dbReference>
<sequence>MSFINKTLNSIRTNLITQGDPFNCDGKDVIICITGNPGFIEFYTEFSEELYRSTDLPVCIIGHAGHELLPNEQSKLEGREDIFNLNGQLKHKLDLIKNHIDKNSRLHFIGHSIGSWFLIELLDNNDDLYKRTASVNLLFPTIQKMAQSEKGKFLNGFVRKIHSFLFLFSFLLYLPQLFLSFIVNMYLKINGLSPINKNRILNILNPKILEKVLFLAYDEMDTVTELNKKGFEKIKHLTNIIYTKSDGWAPYEYMKDLMVYQPDLQMKEVNADHSFVLKSSESIASLAADFINTKVEYGYKDMEMQAACAASRHNHRSLQIKYYIVQYNNITCTSICNQFINNR</sequence>
<comment type="similarity">
    <text evidence="2">Belongs to the AB hydrolase superfamily. LDAH family.</text>
</comment>
<dbReference type="SUPFAM" id="SSF53474">
    <property type="entry name" value="alpha/beta-Hydrolases"/>
    <property type="match status" value="1"/>
</dbReference>
<keyword evidence="9" id="KW-0472">Membrane</keyword>
<evidence type="ECO:0000256" key="7">
    <source>
        <dbReference type="ARBA" id="ARBA00039150"/>
    </source>
</evidence>
<dbReference type="GO" id="GO:0019915">
    <property type="term" value="P:lipid storage"/>
    <property type="evidence" value="ECO:0007669"/>
    <property type="project" value="InterPro"/>
</dbReference>
<dbReference type="Proteomes" id="UP000053240">
    <property type="component" value="Unassembled WGS sequence"/>
</dbReference>
<keyword evidence="9" id="KW-1133">Transmembrane helix</keyword>
<dbReference type="AlphaFoldDB" id="A0A0N1IHB2"/>
<feature type="transmembrane region" description="Helical" evidence="9">
    <location>
        <begin position="164"/>
        <end position="187"/>
    </location>
</feature>
<evidence type="ECO:0000256" key="5">
    <source>
        <dbReference type="ARBA" id="ARBA00022801"/>
    </source>
</evidence>
<evidence type="ECO:0000256" key="9">
    <source>
        <dbReference type="SAM" id="Phobius"/>
    </source>
</evidence>
<evidence type="ECO:0000256" key="4">
    <source>
        <dbReference type="ARBA" id="ARBA00022677"/>
    </source>
</evidence>
<dbReference type="InParanoid" id="A0A0N1IHB2"/>
<proteinExistence type="inferred from homology"/>
<evidence type="ECO:0000256" key="6">
    <source>
        <dbReference type="ARBA" id="ARBA00031924"/>
    </source>
</evidence>
<dbReference type="PANTHER" id="PTHR13390">
    <property type="entry name" value="LIPASE"/>
    <property type="match status" value="1"/>
</dbReference>
<organism evidence="10 11">
    <name type="scientific">Papilio machaon</name>
    <name type="common">Old World swallowtail butterfly</name>
    <dbReference type="NCBI Taxonomy" id="76193"/>
    <lineage>
        <taxon>Eukaryota</taxon>
        <taxon>Metazoa</taxon>
        <taxon>Ecdysozoa</taxon>
        <taxon>Arthropoda</taxon>
        <taxon>Hexapoda</taxon>
        <taxon>Insecta</taxon>
        <taxon>Pterygota</taxon>
        <taxon>Neoptera</taxon>
        <taxon>Endopterygota</taxon>
        <taxon>Lepidoptera</taxon>
        <taxon>Glossata</taxon>
        <taxon>Ditrysia</taxon>
        <taxon>Papilionoidea</taxon>
        <taxon>Papilionidae</taxon>
        <taxon>Papilioninae</taxon>
        <taxon>Papilio</taxon>
    </lineage>
</organism>
<keyword evidence="11" id="KW-1185">Reference proteome</keyword>
<dbReference type="PANTHER" id="PTHR13390:SF0">
    <property type="entry name" value="LIPID DROPLET-ASSOCIATED HYDROLASE"/>
    <property type="match status" value="1"/>
</dbReference>
<evidence type="ECO:0000256" key="3">
    <source>
        <dbReference type="ARBA" id="ARBA00019242"/>
    </source>
</evidence>
<dbReference type="EC" id="3.1.1.13" evidence="7"/>
<reference evidence="10 11" key="1">
    <citation type="journal article" date="2015" name="Nat. Commun.">
        <title>Outbred genome sequencing and CRISPR/Cas9 gene editing in butterflies.</title>
        <authorList>
            <person name="Li X."/>
            <person name="Fan D."/>
            <person name="Zhang W."/>
            <person name="Liu G."/>
            <person name="Zhang L."/>
            <person name="Zhao L."/>
            <person name="Fang X."/>
            <person name="Chen L."/>
            <person name="Dong Y."/>
            <person name="Chen Y."/>
            <person name="Ding Y."/>
            <person name="Zhao R."/>
            <person name="Feng M."/>
            <person name="Zhu Y."/>
            <person name="Feng Y."/>
            <person name="Jiang X."/>
            <person name="Zhu D."/>
            <person name="Xiang H."/>
            <person name="Feng X."/>
            <person name="Li S."/>
            <person name="Wang J."/>
            <person name="Zhang G."/>
            <person name="Kronforst M.R."/>
            <person name="Wang W."/>
        </authorList>
    </citation>
    <scope>NUCLEOTIDE SEQUENCE [LARGE SCALE GENOMIC DNA]</scope>
    <source>
        <strain evidence="10">Ya'a_city_454_Pm</strain>
        <tissue evidence="10">Whole body</tissue>
    </source>
</reference>
<dbReference type="FunCoup" id="A0A0N1IHB2">
    <property type="interactions" value="1301"/>
</dbReference>
<protein>
    <recommendedName>
        <fullName evidence="3">Lipid droplet-associated hydrolase</fullName>
        <ecNumber evidence="7">3.1.1.13</ecNumber>
    </recommendedName>
    <alternativeName>
        <fullName evidence="6">Lipid droplet-associated serine hydrolase</fullName>
    </alternativeName>
</protein>
<evidence type="ECO:0000256" key="2">
    <source>
        <dbReference type="ARBA" id="ARBA00008300"/>
    </source>
</evidence>
<evidence type="ECO:0000256" key="8">
    <source>
        <dbReference type="ARBA" id="ARBA00049527"/>
    </source>
</evidence>
<accession>A0A0N1IHB2</accession>
<keyword evidence="4" id="KW-0551">Lipid droplet</keyword>
<comment type="subcellular location">
    <subcellularLocation>
        <location evidence="1">Lipid droplet</location>
    </subcellularLocation>
</comment>
<dbReference type="EMBL" id="KQ460226">
    <property type="protein sequence ID" value="KPJ16453.1"/>
    <property type="molecule type" value="Genomic_DNA"/>
</dbReference>
<dbReference type="InterPro" id="IPR029058">
    <property type="entry name" value="AB_hydrolase_fold"/>
</dbReference>
<evidence type="ECO:0000256" key="1">
    <source>
        <dbReference type="ARBA" id="ARBA00004502"/>
    </source>
</evidence>